<dbReference type="EMBL" id="CAEZXP010000005">
    <property type="protein sequence ID" value="CAB4704733.1"/>
    <property type="molecule type" value="Genomic_DNA"/>
</dbReference>
<evidence type="ECO:0000259" key="1">
    <source>
        <dbReference type="Pfam" id="PF17648"/>
    </source>
</evidence>
<dbReference type="AlphaFoldDB" id="A0A6J6Q5T5"/>
<organism evidence="2">
    <name type="scientific">freshwater metagenome</name>
    <dbReference type="NCBI Taxonomy" id="449393"/>
    <lineage>
        <taxon>unclassified sequences</taxon>
        <taxon>metagenomes</taxon>
        <taxon>ecological metagenomes</taxon>
    </lineage>
</organism>
<sequence length="109" mass="12257">MIAEVGSWEGVAVAPHRFGGTEFRLGGREIGHIHTEGIADLPFTRRVRDMLIETGRAHVHRILPDSGWVERRLATDDDATEVIELFRLSYERAQVANAVRAKREAERPG</sequence>
<protein>
    <submittedName>
        <fullName evidence="2">Unannotated protein</fullName>
    </submittedName>
</protein>
<proteinExistence type="predicted"/>
<reference evidence="2" key="1">
    <citation type="submission" date="2020-05" db="EMBL/GenBank/DDBJ databases">
        <authorList>
            <person name="Chiriac C."/>
            <person name="Salcher M."/>
            <person name="Ghai R."/>
            <person name="Kavagutti S V."/>
        </authorList>
    </citation>
    <scope>NUCLEOTIDE SEQUENCE</scope>
</reference>
<feature type="domain" description="Luciferase" evidence="1">
    <location>
        <begin position="27"/>
        <end position="89"/>
    </location>
</feature>
<gene>
    <name evidence="2" type="ORF">UFOPK2399_01593</name>
</gene>
<dbReference type="InterPro" id="IPR040841">
    <property type="entry name" value="Luciferase_dom"/>
</dbReference>
<evidence type="ECO:0000313" key="2">
    <source>
        <dbReference type="EMBL" id="CAB4704733.1"/>
    </source>
</evidence>
<dbReference type="Pfam" id="PF17648">
    <property type="entry name" value="Luciferase"/>
    <property type="match status" value="1"/>
</dbReference>
<accession>A0A6J6Q5T5</accession>
<name>A0A6J6Q5T5_9ZZZZ</name>